<reference evidence="1" key="2">
    <citation type="submission" date="2020-09" db="EMBL/GenBank/DDBJ databases">
        <authorList>
            <person name="Sun Q."/>
            <person name="Zhou Y."/>
        </authorList>
    </citation>
    <scope>NUCLEOTIDE SEQUENCE</scope>
    <source>
        <strain evidence="1">CGMCC 1.12777</strain>
    </source>
</reference>
<dbReference type="RefSeq" id="WP_188496053.1">
    <property type="nucleotide sequence ID" value="NZ_BMFV01000003.1"/>
</dbReference>
<evidence type="ECO:0000313" key="2">
    <source>
        <dbReference type="Proteomes" id="UP000656813"/>
    </source>
</evidence>
<organism evidence="1 2">
    <name type="scientific">Pullulanibacillus pueri</name>
    <dbReference type="NCBI Taxonomy" id="1437324"/>
    <lineage>
        <taxon>Bacteria</taxon>
        <taxon>Bacillati</taxon>
        <taxon>Bacillota</taxon>
        <taxon>Bacilli</taxon>
        <taxon>Bacillales</taxon>
        <taxon>Sporolactobacillaceae</taxon>
        <taxon>Pullulanibacillus</taxon>
    </lineage>
</organism>
<evidence type="ECO:0000313" key="1">
    <source>
        <dbReference type="EMBL" id="GGH76692.1"/>
    </source>
</evidence>
<reference evidence="1" key="1">
    <citation type="journal article" date="2014" name="Int. J. Syst. Evol. Microbiol.">
        <title>Complete genome sequence of Corynebacterium casei LMG S-19264T (=DSM 44701T), isolated from a smear-ripened cheese.</title>
        <authorList>
            <consortium name="US DOE Joint Genome Institute (JGI-PGF)"/>
            <person name="Walter F."/>
            <person name="Albersmeier A."/>
            <person name="Kalinowski J."/>
            <person name="Ruckert C."/>
        </authorList>
    </citation>
    <scope>NUCLEOTIDE SEQUENCE</scope>
    <source>
        <strain evidence="1">CGMCC 1.12777</strain>
    </source>
</reference>
<comment type="caution">
    <text evidence="1">The sequence shown here is derived from an EMBL/GenBank/DDBJ whole genome shotgun (WGS) entry which is preliminary data.</text>
</comment>
<name>A0A8J3EL12_9BACL</name>
<dbReference type="EMBL" id="BMFV01000003">
    <property type="protein sequence ID" value="GGH76692.1"/>
    <property type="molecule type" value="Genomic_DNA"/>
</dbReference>
<gene>
    <name evidence="1" type="primary">yvyF</name>
    <name evidence="1" type="ORF">GCM10007096_07500</name>
</gene>
<dbReference type="AlphaFoldDB" id="A0A8J3EL12"/>
<proteinExistence type="predicted"/>
<dbReference type="NCBIfam" id="TIGR03826">
    <property type="entry name" value="YvyF"/>
    <property type="match status" value="1"/>
</dbReference>
<accession>A0A8J3EL12</accession>
<dbReference type="Proteomes" id="UP000656813">
    <property type="component" value="Unassembled WGS sequence"/>
</dbReference>
<dbReference type="InterPro" id="IPR022258">
    <property type="entry name" value="Flagellar_operon_YvyF"/>
</dbReference>
<keyword evidence="2" id="KW-1185">Reference proteome</keyword>
<sequence>MAELANCENCGKLFVKSTSSICPSCRKEEEMKFETVWRFISKKANRESTVQEVHEATGVEEKLIFRWIQEGRLLVKNFANLAYPCSSCGTMIQQGKLCPDCVKKIQSDLESYEKQEDFRHKDTHYQTYKLDR</sequence>
<protein>
    <recommendedName>
        <fullName evidence="3">Flagellar protein</fullName>
    </recommendedName>
</protein>
<evidence type="ECO:0008006" key="3">
    <source>
        <dbReference type="Google" id="ProtNLM"/>
    </source>
</evidence>